<dbReference type="SUPFAM" id="SSF53756">
    <property type="entry name" value="UDP-Glycosyltransferase/glycogen phosphorylase"/>
    <property type="match status" value="1"/>
</dbReference>
<sequence length="1137" mass="126156">MPLISVIVPIYNVERYLEACLESLSCQTWQDIEVVMVDDGSPDGSAAIAERYAARDPRFVLVRRPNGGLGAARNTGLRRARGEFLAFLDSDDMLPLHALETMVATIMETGSDFVAGNVHRFSGRGVRQSPMHREVFARERRRTRIADDDLLMRDRLVTNKLWRRSFWDEHGFGFPEGVLYEDIVVALRAHFLAKAVDALPVPVYLWREREGEQLSITQDRAQVKGVQDRFTAVRTVRAFLVEEGFAEYVPVWDRTALDHDLSVFLTALRRGDEAFRRRFAELAGAYLDEAGPGVPASVSAARRVAWHLVRQGRLDEAAGAVAWERTAEAQAVRRGARYHLDAPVPDLPAAVTRLRGDLTLLQRLDEARWEDGRLVVEGRVTLRYLRPTQRVHQQVFATLVQSGTGRQVRVPVTALQAGSIGSPRHSRRRRDWGGFRLVVDPAKLDGGRASTWHVELMVLHRGMVRRERLRGNAGGAHEAWPGVRVIAEQADGDFALRVEPERLRLTGRPVEAGRIRLTGTALTGLTAPVLELVPEAGGSTLSYPVHGGDGAFHAEIDLADVLPRRIPRLAPGGPEAAALDTKAEWRIRVVDGGRAMPIADDLVPSRHAEGDREIIVGPSPAGELTLRMQPPAAVVERAEWSADGRLLLAGGFTGTAGAPVHLVLSCADRHDERLFPVHCDGAGFEAEIAPGAVRSLAGTLPLPSGRYRLALRAPDRDLPLEACGAVQHRTHVRTFALEADEAGNALLTVDGDLTEEERGGANQRELRTTHYTGWRREPLRQAVLFDSFSGRQFSDNPRAVYRELRRRGAELEFLWVVRDGQVELPPDVAPVRLHGREHYEALARCRYVVTNTDLPPWFEHREGQTVLQTRRGSPLRHVGFDDADGARRGLPEAHEELIRQTAAWDYLISPSPWCTPILKEAFAFGGALLETGSPRNDVLARPDRQETAARVRERIGVPPERKAVLYAPAARREAVDGKGRRRFDLRLDLERMRERLGPDHTVLVRRHPEAVDMALRAGDGFAVDVSAYPDAAELYLAADVLVTDYSSAMADFAVTGRPILLYAHDLERQREERGFYLDLETEAPGPLLRSTEEVVAALRSLDEVTAEYGPRYAAFAARHCALDDGNAAARVVDAVFT</sequence>
<dbReference type="GO" id="GO:0005886">
    <property type="term" value="C:plasma membrane"/>
    <property type="evidence" value="ECO:0007669"/>
    <property type="project" value="UniProtKB-SubCell"/>
</dbReference>
<dbReference type="InterPro" id="IPR043148">
    <property type="entry name" value="TagF_C"/>
</dbReference>
<comment type="caution">
    <text evidence="8">The sequence shown here is derived from an EMBL/GenBank/DDBJ whole genome shotgun (WGS) entry which is preliminary data.</text>
</comment>
<accession>A0A8J3SGZ2</accession>
<dbReference type="PANTHER" id="PTHR37316">
    <property type="entry name" value="TEICHOIC ACID GLYCEROL-PHOSPHATE PRIMASE"/>
    <property type="match status" value="1"/>
</dbReference>
<evidence type="ECO:0000256" key="3">
    <source>
        <dbReference type="ARBA" id="ARBA00022475"/>
    </source>
</evidence>
<comment type="similarity">
    <text evidence="2">Belongs to the CDP-glycerol glycerophosphotransferase family.</text>
</comment>
<evidence type="ECO:0000256" key="1">
    <source>
        <dbReference type="ARBA" id="ARBA00004202"/>
    </source>
</evidence>
<name>A0A8J3SGZ2_9ACTN</name>
<dbReference type="Gene3D" id="3.40.50.11820">
    <property type="match status" value="1"/>
</dbReference>
<dbReference type="GO" id="GO:0019350">
    <property type="term" value="P:teichoic acid biosynthetic process"/>
    <property type="evidence" value="ECO:0007669"/>
    <property type="project" value="UniProtKB-KW"/>
</dbReference>
<keyword evidence="9" id="KW-1185">Reference proteome</keyword>
<evidence type="ECO:0000259" key="7">
    <source>
        <dbReference type="Pfam" id="PF00535"/>
    </source>
</evidence>
<gene>
    <name evidence="8" type="ORF">Psi01_01480</name>
</gene>
<keyword evidence="5" id="KW-0777">Teichoic acid biosynthesis</keyword>
<dbReference type="Proteomes" id="UP000619788">
    <property type="component" value="Unassembled WGS sequence"/>
</dbReference>
<evidence type="ECO:0000313" key="8">
    <source>
        <dbReference type="EMBL" id="GIH89518.1"/>
    </source>
</evidence>
<dbReference type="RefSeq" id="WP_204061922.1">
    <property type="nucleotide sequence ID" value="NZ_BOOJ01000002.1"/>
</dbReference>
<dbReference type="InterPro" id="IPR001173">
    <property type="entry name" value="Glyco_trans_2-like"/>
</dbReference>
<dbReference type="PANTHER" id="PTHR37316:SF3">
    <property type="entry name" value="TEICHOIC ACID GLYCEROL-PHOSPHATE TRANSFERASE"/>
    <property type="match status" value="1"/>
</dbReference>
<dbReference type="InterPro" id="IPR029044">
    <property type="entry name" value="Nucleotide-diphossugar_trans"/>
</dbReference>
<dbReference type="InterPro" id="IPR007554">
    <property type="entry name" value="Glycerophosphate_synth"/>
</dbReference>
<reference evidence="8 9" key="1">
    <citation type="submission" date="2021-01" db="EMBL/GenBank/DDBJ databases">
        <title>Whole genome shotgun sequence of Planobispora siamensis NBRC 107568.</title>
        <authorList>
            <person name="Komaki H."/>
            <person name="Tamura T."/>
        </authorList>
    </citation>
    <scope>NUCLEOTIDE SEQUENCE [LARGE SCALE GENOMIC DNA]</scope>
    <source>
        <strain evidence="8 9">NBRC 107568</strain>
    </source>
</reference>
<dbReference type="SUPFAM" id="SSF53448">
    <property type="entry name" value="Nucleotide-diphospho-sugar transferases"/>
    <property type="match status" value="1"/>
</dbReference>
<dbReference type="AlphaFoldDB" id="A0A8J3SGZ2"/>
<keyword evidence="4" id="KW-0808">Transferase</keyword>
<evidence type="ECO:0000256" key="6">
    <source>
        <dbReference type="ARBA" id="ARBA00023136"/>
    </source>
</evidence>
<dbReference type="Gene3D" id="3.90.550.10">
    <property type="entry name" value="Spore Coat Polysaccharide Biosynthesis Protein SpsA, Chain A"/>
    <property type="match status" value="1"/>
</dbReference>
<evidence type="ECO:0000256" key="4">
    <source>
        <dbReference type="ARBA" id="ARBA00022679"/>
    </source>
</evidence>
<evidence type="ECO:0000256" key="5">
    <source>
        <dbReference type="ARBA" id="ARBA00022944"/>
    </source>
</evidence>
<keyword evidence="6" id="KW-0472">Membrane</keyword>
<comment type="subcellular location">
    <subcellularLocation>
        <location evidence="1">Cell membrane</location>
        <topology evidence="1">Peripheral membrane protein</topology>
    </subcellularLocation>
</comment>
<organism evidence="8 9">
    <name type="scientific">Planobispora siamensis</name>
    <dbReference type="NCBI Taxonomy" id="936338"/>
    <lineage>
        <taxon>Bacteria</taxon>
        <taxon>Bacillati</taxon>
        <taxon>Actinomycetota</taxon>
        <taxon>Actinomycetes</taxon>
        <taxon>Streptosporangiales</taxon>
        <taxon>Streptosporangiaceae</taxon>
        <taxon>Planobispora</taxon>
    </lineage>
</organism>
<evidence type="ECO:0000313" key="9">
    <source>
        <dbReference type="Proteomes" id="UP000619788"/>
    </source>
</evidence>
<keyword evidence="3" id="KW-1003">Cell membrane</keyword>
<feature type="domain" description="Glycosyltransferase 2-like" evidence="7">
    <location>
        <begin position="5"/>
        <end position="166"/>
    </location>
</feature>
<dbReference type="EMBL" id="BOOJ01000002">
    <property type="protein sequence ID" value="GIH89518.1"/>
    <property type="molecule type" value="Genomic_DNA"/>
</dbReference>
<dbReference type="Gene3D" id="3.40.50.12580">
    <property type="match status" value="1"/>
</dbReference>
<dbReference type="CDD" id="cd00761">
    <property type="entry name" value="Glyco_tranf_GTA_type"/>
    <property type="match status" value="1"/>
</dbReference>
<proteinExistence type="inferred from homology"/>
<dbReference type="InterPro" id="IPR051612">
    <property type="entry name" value="Teichoic_Acid_Biosynth"/>
</dbReference>
<protein>
    <recommendedName>
        <fullName evidence="7">Glycosyltransferase 2-like domain-containing protein</fullName>
    </recommendedName>
</protein>
<dbReference type="GO" id="GO:0047355">
    <property type="term" value="F:CDP-glycerol glycerophosphotransferase activity"/>
    <property type="evidence" value="ECO:0007669"/>
    <property type="project" value="InterPro"/>
</dbReference>
<dbReference type="Pfam" id="PF04464">
    <property type="entry name" value="Glyphos_transf"/>
    <property type="match status" value="1"/>
</dbReference>
<evidence type="ECO:0000256" key="2">
    <source>
        <dbReference type="ARBA" id="ARBA00010488"/>
    </source>
</evidence>
<dbReference type="InterPro" id="IPR043149">
    <property type="entry name" value="TagF_N"/>
</dbReference>
<dbReference type="Pfam" id="PF00535">
    <property type="entry name" value="Glycos_transf_2"/>
    <property type="match status" value="1"/>
</dbReference>